<evidence type="ECO:0008006" key="3">
    <source>
        <dbReference type="Google" id="ProtNLM"/>
    </source>
</evidence>
<comment type="caution">
    <text evidence="1">The sequence shown here is derived from an EMBL/GenBank/DDBJ whole genome shotgun (WGS) entry which is preliminary data.</text>
</comment>
<organism evidence="1 2">
    <name type="scientific">Talaromyces proteolyticus</name>
    <dbReference type="NCBI Taxonomy" id="1131652"/>
    <lineage>
        <taxon>Eukaryota</taxon>
        <taxon>Fungi</taxon>
        <taxon>Dikarya</taxon>
        <taxon>Ascomycota</taxon>
        <taxon>Pezizomycotina</taxon>
        <taxon>Eurotiomycetes</taxon>
        <taxon>Eurotiomycetidae</taxon>
        <taxon>Eurotiales</taxon>
        <taxon>Trichocomaceae</taxon>
        <taxon>Talaromyces</taxon>
        <taxon>Talaromyces sect. Bacilispori</taxon>
    </lineage>
</organism>
<gene>
    <name evidence="1" type="ORF">BGW36DRAFT_369904</name>
</gene>
<dbReference type="RefSeq" id="XP_046076757.1">
    <property type="nucleotide sequence ID" value="XM_046215182.1"/>
</dbReference>
<dbReference type="SUPFAM" id="SSF51735">
    <property type="entry name" value="NAD(P)-binding Rossmann-fold domains"/>
    <property type="match status" value="1"/>
</dbReference>
<dbReference type="AlphaFoldDB" id="A0AAD4L011"/>
<reference evidence="1" key="1">
    <citation type="submission" date="2021-12" db="EMBL/GenBank/DDBJ databases">
        <title>Convergent genome expansion in fungi linked to evolution of root-endophyte symbiosis.</title>
        <authorList>
            <consortium name="DOE Joint Genome Institute"/>
            <person name="Ke Y.-H."/>
            <person name="Bonito G."/>
            <person name="Liao H.-L."/>
            <person name="Looney B."/>
            <person name="Rojas-Flechas A."/>
            <person name="Nash J."/>
            <person name="Hameed K."/>
            <person name="Schadt C."/>
            <person name="Martin F."/>
            <person name="Crous P.W."/>
            <person name="Miettinen O."/>
            <person name="Magnuson J.K."/>
            <person name="Labbe J."/>
            <person name="Jacobson D."/>
            <person name="Doktycz M.J."/>
            <person name="Veneault-Fourrey C."/>
            <person name="Kuo A."/>
            <person name="Mondo S."/>
            <person name="Calhoun S."/>
            <person name="Riley R."/>
            <person name="Ohm R."/>
            <person name="LaButti K."/>
            <person name="Andreopoulos B."/>
            <person name="Pangilinan J."/>
            <person name="Nolan M."/>
            <person name="Tritt A."/>
            <person name="Clum A."/>
            <person name="Lipzen A."/>
            <person name="Daum C."/>
            <person name="Barry K."/>
            <person name="Grigoriev I.V."/>
            <person name="Vilgalys R."/>
        </authorList>
    </citation>
    <scope>NUCLEOTIDE SEQUENCE</scope>
    <source>
        <strain evidence="1">PMI_201</strain>
    </source>
</reference>
<dbReference type="GeneID" id="70245469"/>
<evidence type="ECO:0000313" key="2">
    <source>
        <dbReference type="Proteomes" id="UP001201262"/>
    </source>
</evidence>
<protein>
    <recommendedName>
        <fullName evidence="3">NAD(P)-binding domain-containing protein</fullName>
    </recommendedName>
</protein>
<evidence type="ECO:0000313" key="1">
    <source>
        <dbReference type="EMBL" id="KAH8703739.1"/>
    </source>
</evidence>
<keyword evidence="2" id="KW-1185">Reference proteome</keyword>
<sequence length="234" mass="26131">MKIILTGSTGYVGKEVLKQCLLHPQLSSIIALSRRELDVTNPKLRVIIHSDFSHYSPEILAEVSSADACIYCLGTNVPVRPAELNRKINFEFALGTANTFSAAFIANKGQEQRTFKFVYLSGALTEKDENKKLWFLNENRKMRGELENALIKLGRDTKKGGFEVYLVRPGFVQPEGASVRNWVAGKLANSIMVHHLAASILRVARDGYREPLIENDKLNSWGKIAVDSVATRKL</sequence>
<accession>A0AAD4L011</accession>
<dbReference type="Proteomes" id="UP001201262">
    <property type="component" value="Unassembled WGS sequence"/>
</dbReference>
<dbReference type="PANTHER" id="PTHR14097">
    <property type="entry name" value="OXIDOREDUCTASE HTATIP2"/>
    <property type="match status" value="1"/>
</dbReference>
<dbReference type="PANTHER" id="PTHR14097:SF9">
    <property type="entry name" value="EPIMERASE, PUTATIVE (AFU_ORTHOLOGUE AFUA_8G07320)-RELATED"/>
    <property type="match status" value="1"/>
</dbReference>
<dbReference type="EMBL" id="JAJTJA010000002">
    <property type="protein sequence ID" value="KAH8703739.1"/>
    <property type="molecule type" value="Genomic_DNA"/>
</dbReference>
<proteinExistence type="predicted"/>
<name>A0AAD4L011_9EURO</name>
<dbReference type="Gene3D" id="3.40.50.720">
    <property type="entry name" value="NAD(P)-binding Rossmann-like Domain"/>
    <property type="match status" value="1"/>
</dbReference>
<dbReference type="InterPro" id="IPR036291">
    <property type="entry name" value="NAD(P)-bd_dom_sf"/>
</dbReference>